<comment type="cofactor">
    <cofactor evidence="1">
        <name>pyridoxal 5'-phosphate</name>
        <dbReference type="ChEBI" id="CHEBI:597326"/>
    </cofactor>
</comment>
<name>A0A7S0JGZ5_9EUKA</name>
<dbReference type="Gene3D" id="3.40.640.10">
    <property type="entry name" value="Type I PLP-dependent aspartate aminotransferase-like (Major domain)"/>
    <property type="match status" value="1"/>
</dbReference>
<dbReference type="InterPro" id="IPR004839">
    <property type="entry name" value="Aminotransferase_I/II_large"/>
</dbReference>
<dbReference type="Gene3D" id="3.90.1150.10">
    <property type="entry name" value="Aspartate Aminotransferase, domain 1"/>
    <property type="match status" value="1"/>
</dbReference>
<keyword evidence="3" id="KW-0032">Aminotransferase</keyword>
<evidence type="ECO:0000256" key="3">
    <source>
        <dbReference type="ARBA" id="ARBA00022576"/>
    </source>
</evidence>
<evidence type="ECO:0000256" key="6">
    <source>
        <dbReference type="ARBA" id="ARBA00025785"/>
    </source>
</evidence>
<dbReference type="InterPro" id="IPR045088">
    <property type="entry name" value="ALAT1/2-like"/>
</dbReference>
<comment type="subunit">
    <text evidence="2">Homodimer.</text>
</comment>
<feature type="domain" description="Aminotransferase class I/classII large" evidence="8">
    <location>
        <begin position="124"/>
        <end position="503"/>
    </location>
</feature>
<dbReference type="SUPFAM" id="SSF53383">
    <property type="entry name" value="PLP-dependent transferases"/>
    <property type="match status" value="1"/>
</dbReference>
<dbReference type="InterPro" id="IPR015422">
    <property type="entry name" value="PyrdxlP-dep_Trfase_small"/>
</dbReference>
<evidence type="ECO:0000256" key="5">
    <source>
        <dbReference type="ARBA" id="ARBA00022898"/>
    </source>
</evidence>
<keyword evidence="5" id="KW-0663">Pyridoxal phosphate</keyword>
<feature type="signal peptide" evidence="7">
    <location>
        <begin position="1"/>
        <end position="22"/>
    </location>
</feature>
<dbReference type="InterPro" id="IPR015421">
    <property type="entry name" value="PyrdxlP-dep_Trfase_major"/>
</dbReference>
<protein>
    <recommendedName>
        <fullName evidence="8">Aminotransferase class I/classII large domain-containing protein</fullName>
    </recommendedName>
</protein>
<gene>
    <name evidence="9" type="ORF">CLEP1334_LOCUS26597</name>
</gene>
<keyword evidence="7" id="KW-0732">Signal</keyword>
<dbReference type="EMBL" id="HBER01053183">
    <property type="protein sequence ID" value="CAD8551307.1"/>
    <property type="molecule type" value="Transcribed_RNA"/>
</dbReference>
<evidence type="ECO:0000256" key="4">
    <source>
        <dbReference type="ARBA" id="ARBA00022679"/>
    </source>
</evidence>
<dbReference type="PANTHER" id="PTHR11751:SF29">
    <property type="entry name" value="ALANINE TRANSAMINASE"/>
    <property type="match status" value="1"/>
</dbReference>
<evidence type="ECO:0000259" key="8">
    <source>
        <dbReference type="Pfam" id="PF00155"/>
    </source>
</evidence>
<evidence type="ECO:0000256" key="7">
    <source>
        <dbReference type="SAM" id="SignalP"/>
    </source>
</evidence>
<dbReference type="GO" id="GO:0030170">
    <property type="term" value="F:pyridoxal phosphate binding"/>
    <property type="evidence" value="ECO:0007669"/>
    <property type="project" value="InterPro"/>
</dbReference>
<sequence>MICHLGVAATGLFLLTIQIAAPAAVRENLGLTADNINPRVVAAEYAVRGRLLDRAVELEALGRTVVRCNIGNPQALGQTPLTWVRQVLSLCVNPELLEAAEAAHADHVEGTEKTGLAALFAEDAVTRARKYMHAVRSVGAYSDSQGVLVVREEVADFLRERDGCEIDSGDIFLVDGASAGVRTLMQCLIGEPGVDAILAPSPVYPLYSALTTLLDGATALYPLAESYETGVWTVRLTDLERSLDEARSKGVNVRAVVVINPGNPTGQCMSNSEVRAVLEFAAREGLVVLADEVYQENVYNAPGTSRLAHSSNQFISFRRVLVQMRVDDPVLAARVQLVSMHSTSKGYVGECGLRGGFFALNGNWDAAVKAQLVKLASVCLCSNLVGQLAMGLIVRPPRAGEPSHALFSTQRSTILESLRKRADKLAVALDSLEGVTCAPAEGALYLFPRIELPIKAIAKAREVGLPPDEFYALKLLDATGLVVVPGSGFGQPDPYAFHVRTTFLPPISQLDGVVDDITRFHNSFMDEYSMMRPERM</sequence>
<dbReference type="AlphaFoldDB" id="A0A7S0JGZ5"/>
<keyword evidence="4" id="KW-0808">Transferase</keyword>
<comment type="similarity">
    <text evidence="6">Belongs to the class-I pyridoxal-phosphate-dependent aminotransferase family. Alanine aminotransferase subfamily.</text>
</comment>
<dbReference type="CDD" id="cd00609">
    <property type="entry name" value="AAT_like"/>
    <property type="match status" value="1"/>
</dbReference>
<dbReference type="InterPro" id="IPR015424">
    <property type="entry name" value="PyrdxlP-dep_Trfase"/>
</dbReference>
<dbReference type="Gene3D" id="1.10.287.1970">
    <property type="match status" value="1"/>
</dbReference>
<evidence type="ECO:0000313" key="9">
    <source>
        <dbReference type="EMBL" id="CAD8551307.1"/>
    </source>
</evidence>
<evidence type="ECO:0000256" key="2">
    <source>
        <dbReference type="ARBA" id="ARBA00011738"/>
    </source>
</evidence>
<dbReference type="FunFam" id="3.90.1150.10:FF:000151">
    <property type="entry name" value="Alanine aminotransferase 2"/>
    <property type="match status" value="1"/>
</dbReference>
<dbReference type="FunFam" id="3.40.640.10:FF:000236">
    <property type="entry name" value="Alanine aminotransferase 2"/>
    <property type="match status" value="1"/>
</dbReference>
<dbReference type="GO" id="GO:0042853">
    <property type="term" value="P:L-alanine catabolic process"/>
    <property type="evidence" value="ECO:0007669"/>
    <property type="project" value="UniProtKB-UniPathway"/>
</dbReference>
<feature type="chain" id="PRO_5031225748" description="Aminotransferase class I/classII large domain-containing protein" evidence="7">
    <location>
        <begin position="23"/>
        <end position="536"/>
    </location>
</feature>
<dbReference type="PANTHER" id="PTHR11751">
    <property type="entry name" value="ALANINE AMINOTRANSFERASE"/>
    <property type="match status" value="1"/>
</dbReference>
<organism evidence="9">
    <name type="scientific">Calcidiscus leptoporus</name>
    <dbReference type="NCBI Taxonomy" id="127549"/>
    <lineage>
        <taxon>Eukaryota</taxon>
        <taxon>Haptista</taxon>
        <taxon>Haptophyta</taxon>
        <taxon>Prymnesiophyceae</taxon>
        <taxon>Coccolithales</taxon>
        <taxon>Calcidiscaceae</taxon>
        <taxon>Calcidiscus</taxon>
    </lineage>
</organism>
<evidence type="ECO:0000256" key="1">
    <source>
        <dbReference type="ARBA" id="ARBA00001933"/>
    </source>
</evidence>
<reference evidence="9" key="1">
    <citation type="submission" date="2021-01" db="EMBL/GenBank/DDBJ databases">
        <authorList>
            <person name="Corre E."/>
            <person name="Pelletier E."/>
            <person name="Niang G."/>
            <person name="Scheremetjew M."/>
            <person name="Finn R."/>
            <person name="Kale V."/>
            <person name="Holt S."/>
            <person name="Cochrane G."/>
            <person name="Meng A."/>
            <person name="Brown T."/>
            <person name="Cohen L."/>
        </authorList>
    </citation>
    <scope>NUCLEOTIDE SEQUENCE</scope>
    <source>
        <strain evidence="9">RCC1130</strain>
    </source>
</reference>
<dbReference type="GO" id="GO:0004021">
    <property type="term" value="F:L-alanine:2-oxoglutarate aminotransferase activity"/>
    <property type="evidence" value="ECO:0007669"/>
    <property type="project" value="TreeGrafter"/>
</dbReference>
<dbReference type="UniPathway" id="UPA00528">
    <property type="reaction ID" value="UER00586"/>
</dbReference>
<accession>A0A7S0JGZ5</accession>
<dbReference type="Pfam" id="PF00155">
    <property type="entry name" value="Aminotran_1_2"/>
    <property type="match status" value="1"/>
</dbReference>
<proteinExistence type="inferred from homology"/>